<evidence type="ECO:0000313" key="2">
    <source>
        <dbReference type="Proteomes" id="UP000784294"/>
    </source>
</evidence>
<accession>A0A3S5BGI9</accession>
<sequence>MACPSRKCSIIAAALFDVDGAEWRLSQVHTLLTASTAFIESASPSFYFTVLTCKSSSLFSSSRSSQHLSWARRTSFLFSHFRLHRYTCRSKPTGR</sequence>
<name>A0A3S5BGI9_9PLAT</name>
<reference evidence="1" key="1">
    <citation type="submission" date="2018-11" db="EMBL/GenBank/DDBJ databases">
        <authorList>
            <consortium name="Pathogen Informatics"/>
        </authorList>
    </citation>
    <scope>NUCLEOTIDE SEQUENCE</scope>
</reference>
<gene>
    <name evidence="1" type="ORF">PXEA_LOCUS16840</name>
</gene>
<protein>
    <submittedName>
        <fullName evidence="1">Uncharacterized protein</fullName>
    </submittedName>
</protein>
<dbReference type="AlphaFoldDB" id="A0A3S5BGI9"/>
<dbReference type="Proteomes" id="UP000784294">
    <property type="component" value="Unassembled WGS sequence"/>
</dbReference>
<evidence type="ECO:0000313" key="1">
    <source>
        <dbReference type="EMBL" id="VEL23400.1"/>
    </source>
</evidence>
<dbReference type="EMBL" id="CAAALY010061680">
    <property type="protein sequence ID" value="VEL23400.1"/>
    <property type="molecule type" value="Genomic_DNA"/>
</dbReference>
<keyword evidence="2" id="KW-1185">Reference proteome</keyword>
<organism evidence="1 2">
    <name type="scientific">Protopolystoma xenopodis</name>
    <dbReference type="NCBI Taxonomy" id="117903"/>
    <lineage>
        <taxon>Eukaryota</taxon>
        <taxon>Metazoa</taxon>
        <taxon>Spiralia</taxon>
        <taxon>Lophotrochozoa</taxon>
        <taxon>Platyhelminthes</taxon>
        <taxon>Monogenea</taxon>
        <taxon>Polyopisthocotylea</taxon>
        <taxon>Polystomatidea</taxon>
        <taxon>Polystomatidae</taxon>
        <taxon>Protopolystoma</taxon>
    </lineage>
</organism>
<comment type="caution">
    <text evidence="1">The sequence shown here is derived from an EMBL/GenBank/DDBJ whole genome shotgun (WGS) entry which is preliminary data.</text>
</comment>
<proteinExistence type="predicted"/>